<dbReference type="Gene3D" id="2.60.40.1120">
    <property type="entry name" value="Carboxypeptidase-like, regulatory domain"/>
    <property type="match status" value="1"/>
</dbReference>
<name>A0ABZ1BRQ4_9FIRM</name>
<gene>
    <name evidence="1" type="ORF">VLY81_03675</name>
</gene>
<sequence>MVRRYAPTAWGLLLATVVWWLAAGMSARAGQASGPPGPPSGATGRWVLTGTVHNPYGIGIPGAEVELAALGMRVQADAGGRFRLEGLGSPGSVQVSVRGTGYLPRTFPVTLAADQELRHDFELAIDGIHFLRALEDVRLRLYREGGFSPIAWWVPRLGLVVRYTRPELRGSQDRLFEMFSAVIIAKEIMAPFPYLHDGDAQLISEAVTPSEHLLRRYPRGPLLEMLARGTPDIERALTWTQEHYEFYRNGQGQGREVPGWAQVQRALDAVTSELFREPEAGGVYVPGYGLVFNAPRAPQFPPVTALSVLSMLLALRVPIPEGDRIFVQLDDGEALWALEAPIQTLRRLLDSQQEHDLYLDLPNLEELRVYRNGMPWGR</sequence>
<dbReference type="EMBL" id="CP141614">
    <property type="protein sequence ID" value="WRP15276.1"/>
    <property type="molecule type" value="Genomic_DNA"/>
</dbReference>
<reference evidence="2" key="1">
    <citation type="submission" date="2023-12" db="EMBL/GenBank/DDBJ databases">
        <title>Novel isolates from deep terrestrial aquifers shed light on the physiology and ecology of the class Limnochordia.</title>
        <authorList>
            <person name="Karnachuk O.V."/>
            <person name="Lukina A.P."/>
            <person name="Avakyan M.R."/>
            <person name="Kadnikov V."/>
            <person name="Begmatov S."/>
            <person name="Beletsky A.V."/>
            <person name="Mardanov A.V."/>
            <person name="Ravin N.V."/>
        </authorList>
    </citation>
    <scope>NUCLEOTIDE SEQUENCE [LARGE SCALE GENOMIC DNA]</scope>
    <source>
        <strain evidence="2">LN</strain>
    </source>
</reference>
<dbReference type="Proteomes" id="UP001333102">
    <property type="component" value="Chromosome"/>
</dbReference>
<dbReference type="RefSeq" id="WP_324669672.1">
    <property type="nucleotide sequence ID" value="NZ_CP141614.1"/>
</dbReference>
<dbReference type="Pfam" id="PF13620">
    <property type="entry name" value="CarboxypepD_reg"/>
    <property type="match status" value="1"/>
</dbReference>
<dbReference type="SUPFAM" id="SSF49452">
    <property type="entry name" value="Starch-binding domain-like"/>
    <property type="match status" value="1"/>
</dbReference>
<protein>
    <submittedName>
        <fullName evidence="1">Carboxypeptidase-like regulatory domain-containing protein</fullName>
    </submittedName>
</protein>
<organism evidence="1 2">
    <name type="scientific">Geochorda subterranea</name>
    <dbReference type="NCBI Taxonomy" id="3109564"/>
    <lineage>
        <taxon>Bacteria</taxon>
        <taxon>Bacillati</taxon>
        <taxon>Bacillota</taxon>
        <taxon>Limnochordia</taxon>
        <taxon>Limnochordales</taxon>
        <taxon>Geochordaceae</taxon>
        <taxon>Geochorda</taxon>
    </lineage>
</organism>
<evidence type="ECO:0000313" key="1">
    <source>
        <dbReference type="EMBL" id="WRP15276.1"/>
    </source>
</evidence>
<dbReference type="InterPro" id="IPR013784">
    <property type="entry name" value="Carb-bd-like_fold"/>
</dbReference>
<proteinExistence type="predicted"/>
<accession>A0ABZ1BRQ4</accession>
<evidence type="ECO:0000313" key="2">
    <source>
        <dbReference type="Proteomes" id="UP001333102"/>
    </source>
</evidence>
<keyword evidence="2" id="KW-1185">Reference proteome</keyword>